<name>A0A0V1LA25_9BILA</name>
<evidence type="ECO:0000259" key="1">
    <source>
        <dbReference type="PROSITE" id="PS50033"/>
    </source>
</evidence>
<dbReference type="SUPFAM" id="SSF54236">
    <property type="entry name" value="Ubiquitin-like"/>
    <property type="match status" value="2"/>
</dbReference>
<dbReference type="PANTHER" id="PTHR46467">
    <property type="entry name" value="TETHER CONTAINING UBX DOMAIN FOR GLUT4"/>
    <property type="match status" value="1"/>
</dbReference>
<gene>
    <name evidence="2" type="primary">Aspscr1</name>
    <name evidence="2" type="ORF">T02_9570</name>
</gene>
<accession>A0A0V1LA25</accession>
<evidence type="ECO:0000313" key="3">
    <source>
        <dbReference type="Proteomes" id="UP000054721"/>
    </source>
</evidence>
<comment type="caution">
    <text evidence="2">The sequence shown here is derived from an EMBL/GenBank/DDBJ whole genome shotgun (WGS) entry which is preliminary data.</text>
</comment>
<dbReference type="Gene3D" id="3.10.20.90">
    <property type="entry name" value="Phosphatidylinositol 3-kinase Catalytic Subunit, Chain A, domain 1"/>
    <property type="match status" value="2"/>
</dbReference>
<keyword evidence="3" id="KW-1185">Reference proteome</keyword>
<dbReference type="AlphaFoldDB" id="A0A0V1LA25"/>
<dbReference type="PROSITE" id="PS50033">
    <property type="entry name" value="UBX"/>
    <property type="match status" value="1"/>
</dbReference>
<dbReference type="InterPro" id="IPR059238">
    <property type="entry name" value="UBX1_UBXN9"/>
</dbReference>
<feature type="domain" description="UBX" evidence="1">
    <location>
        <begin position="372"/>
        <end position="440"/>
    </location>
</feature>
<protein>
    <submittedName>
        <fullName evidence="2">Tether containing UBX domain for GLUT4</fullName>
    </submittedName>
</protein>
<dbReference type="PANTHER" id="PTHR46467:SF1">
    <property type="entry name" value="TETHER CONTAINING UBX DOMAIN FOR GLUT4"/>
    <property type="match status" value="1"/>
</dbReference>
<evidence type="ECO:0000313" key="2">
    <source>
        <dbReference type="EMBL" id="KRZ55854.1"/>
    </source>
</evidence>
<dbReference type="GO" id="GO:0005737">
    <property type="term" value="C:cytoplasm"/>
    <property type="evidence" value="ECO:0007669"/>
    <property type="project" value="TreeGrafter"/>
</dbReference>
<reference evidence="2 3" key="1">
    <citation type="submission" date="2015-05" db="EMBL/GenBank/DDBJ databases">
        <title>Evolution of Trichinella species and genotypes.</title>
        <authorList>
            <person name="Korhonen P.K."/>
            <person name="Edoardo P."/>
            <person name="Giuseppe L.R."/>
            <person name="Gasser R.B."/>
        </authorList>
    </citation>
    <scope>NUCLEOTIDE SEQUENCE [LARGE SCALE GENOMIC DNA]</scope>
    <source>
        <strain evidence="2">ISS10</strain>
    </source>
</reference>
<dbReference type="GO" id="GO:0012506">
    <property type="term" value="C:vesicle membrane"/>
    <property type="evidence" value="ECO:0007669"/>
    <property type="project" value="TreeGrafter"/>
</dbReference>
<dbReference type="EMBL" id="JYDW01000106">
    <property type="protein sequence ID" value="KRZ55854.1"/>
    <property type="molecule type" value="Genomic_DNA"/>
</dbReference>
<dbReference type="InterPro" id="IPR029071">
    <property type="entry name" value="Ubiquitin-like_domsf"/>
</dbReference>
<dbReference type="CDD" id="cd17075">
    <property type="entry name" value="UBX1_UBXN9"/>
    <property type="match status" value="1"/>
</dbReference>
<dbReference type="GO" id="GO:0042593">
    <property type="term" value="P:glucose homeostasis"/>
    <property type="evidence" value="ECO:0007669"/>
    <property type="project" value="TreeGrafter"/>
</dbReference>
<dbReference type="CDD" id="cd16105">
    <property type="entry name" value="Ubl_ASPSCR1_like"/>
    <property type="match status" value="1"/>
</dbReference>
<dbReference type="Pfam" id="PF00789">
    <property type="entry name" value="UBX"/>
    <property type="match status" value="1"/>
</dbReference>
<dbReference type="InterPro" id="IPR021569">
    <property type="entry name" value="TUG-UBL1"/>
</dbReference>
<organism evidence="2 3">
    <name type="scientific">Trichinella nativa</name>
    <dbReference type="NCBI Taxonomy" id="6335"/>
    <lineage>
        <taxon>Eukaryota</taxon>
        <taxon>Metazoa</taxon>
        <taxon>Ecdysozoa</taxon>
        <taxon>Nematoda</taxon>
        <taxon>Enoplea</taxon>
        <taxon>Dorylaimia</taxon>
        <taxon>Trichinellida</taxon>
        <taxon>Trichinellidae</taxon>
        <taxon>Trichinella</taxon>
    </lineage>
</organism>
<dbReference type="InterPro" id="IPR001012">
    <property type="entry name" value="UBX_dom"/>
</dbReference>
<dbReference type="GO" id="GO:0006886">
    <property type="term" value="P:intracellular protein transport"/>
    <property type="evidence" value="ECO:0007669"/>
    <property type="project" value="TreeGrafter"/>
</dbReference>
<dbReference type="GO" id="GO:0005634">
    <property type="term" value="C:nucleus"/>
    <property type="evidence" value="ECO:0007669"/>
    <property type="project" value="TreeGrafter"/>
</dbReference>
<feature type="non-terminal residue" evidence="2">
    <location>
        <position position="1"/>
    </location>
</feature>
<dbReference type="OrthoDB" id="440781at2759"/>
<dbReference type="STRING" id="6335.A0A0V1LA25"/>
<dbReference type="Proteomes" id="UP000054721">
    <property type="component" value="Unassembled WGS sequence"/>
</dbReference>
<proteinExistence type="predicted"/>
<dbReference type="Pfam" id="PF11470">
    <property type="entry name" value="TUG-UBL1"/>
    <property type="match status" value="1"/>
</dbReference>
<sequence>LQTVSDCLHNSVCGKQVLACLLVDAMLVTIVYPTNHRLQFKINPNLTLYQILDEACLRKGLETADHALKFHSRILDLALTFRYSRVPVNGTLEIVRREDEDIADHHNVVKNLVKIAVQFTDGTRVPKHVEPDSTLLQILKLVENDRNQNLVKPDGEEMHPVVVCLENKSIFKYATERVLEMISLKSLGIHDQALFRYFSRRLDDTKLKQVDEFISAKRTRLEKLENKICENNSKPLKIANNCAHGLPFKSERSLRLEKLERMIAQISESLPPSEISDFRSESNFAMPKVPCERKLIIYKQEDHLPELIELFFQVLEQPEDDFFEVTKSDVILMQKRLTENCDLLTKTCLSTVNTLKLQETERRRKSCLYSVVRIHLPGRWAMQATFYSGESVEDLYQFVSSLLKNPNTAFELYQAPKYLIERTDSTLFDAGLSPMALLILKVKDASITKAEQLFNEEWLKTKQGDKSVAVAHVHQSSILNAEHLAQSKTDGQH</sequence>